<reference evidence="1" key="1">
    <citation type="submission" date="2018-10" db="EMBL/GenBank/DDBJ databases">
        <title>Hidden diversity of soil giant viruses.</title>
        <authorList>
            <person name="Schulz F."/>
            <person name="Alteio L."/>
            <person name="Goudeau D."/>
            <person name="Ryan E.M."/>
            <person name="Malmstrom R.R."/>
            <person name="Blanchard J."/>
            <person name="Woyke T."/>
        </authorList>
    </citation>
    <scope>NUCLEOTIDE SEQUENCE</scope>
    <source>
        <strain evidence="1">FNV1</strain>
    </source>
</reference>
<proteinExistence type="predicted"/>
<sequence length="114" mass="13214">MSYTVTDIPLKKLNTADQTKRKCEHHKSSDGTEFMSYTMIKRKKEEAFLFDYEDFDIIDGREWHHLSKGRIITGRENGGPGTYILGAISEKHYSGAEIQNKYYGDYRKSNIVVI</sequence>
<accession>A0A3G5A0F3</accession>
<dbReference type="EMBL" id="MK072139">
    <property type="protein sequence ID" value="AYV79313.1"/>
    <property type="molecule type" value="Genomic_DNA"/>
</dbReference>
<gene>
    <name evidence="1" type="ORF">Faunusvirus8_30</name>
</gene>
<evidence type="ECO:0000313" key="1">
    <source>
        <dbReference type="EMBL" id="AYV79313.1"/>
    </source>
</evidence>
<name>A0A3G5A0F3_9VIRU</name>
<protein>
    <submittedName>
        <fullName evidence="1">Uncharacterized protein</fullName>
    </submittedName>
</protein>
<organism evidence="1">
    <name type="scientific">Faunusvirus sp</name>
    <dbReference type="NCBI Taxonomy" id="2487766"/>
    <lineage>
        <taxon>Viruses</taxon>
        <taxon>Varidnaviria</taxon>
        <taxon>Bamfordvirae</taxon>
        <taxon>Nucleocytoviricota</taxon>
        <taxon>Megaviricetes</taxon>
        <taxon>Imitervirales</taxon>
        <taxon>Mimiviridae</taxon>
    </lineage>
</organism>